<dbReference type="AlphaFoldDB" id="A0A550C532"/>
<organism evidence="2 3">
    <name type="scientific">Schizophyllum amplum</name>
    <dbReference type="NCBI Taxonomy" id="97359"/>
    <lineage>
        <taxon>Eukaryota</taxon>
        <taxon>Fungi</taxon>
        <taxon>Dikarya</taxon>
        <taxon>Basidiomycota</taxon>
        <taxon>Agaricomycotina</taxon>
        <taxon>Agaricomycetes</taxon>
        <taxon>Agaricomycetidae</taxon>
        <taxon>Agaricales</taxon>
        <taxon>Schizophyllaceae</taxon>
        <taxon>Schizophyllum</taxon>
    </lineage>
</organism>
<keyword evidence="3" id="KW-1185">Reference proteome</keyword>
<name>A0A550C532_9AGAR</name>
<accession>A0A550C532</accession>
<evidence type="ECO:0000313" key="2">
    <source>
        <dbReference type="EMBL" id="TRM59921.1"/>
    </source>
</evidence>
<dbReference type="Proteomes" id="UP000320762">
    <property type="component" value="Unassembled WGS sequence"/>
</dbReference>
<protein>
    <submittedName>
        <fullName evidence="2">Uncharacterized protein</fullName>
    </submittedName>
</protein>
<proteinExistence type="predicted"/>
<sequence>MPATALSMTGVFAAPSTAPLPHPPASATPCPADEACGSTTCNCSDLPNDCKCGSA</sequence>
<reference evidence="2 3" key="1">
    <citation type="journal article" date="2019" name="New Phytol.">
        <title>Comparative genomics reveals unique wood-decay strategies and fruiting body development in the Schizophyllaceae.</title>
        <authorList>
            <person name="Almasi E."/>
            <person name="Sahu N."/>
            <person name="Krizsan K."/>
            <person name="Balint B."/>
            <person name="Kovacs G.M."/>
            <person name="Kiss B."/>
            <person name="Cseklye J."/>
            <person name="Drula E."/>
            <person name="Henrissat B."/>
            <person name="Nagy I."/>
            <person name="Chovatia M."/>
            <person name="Adam C."/>
            <person name="LaButti K."/>
            <person name="Lipzen A."/>
            <person name="Riley R."/>
            <person name="Grigoriev I.V."/>
            <person name="Nagy L.G."/>
        </authorList>
    </citation>
    <scope>NUCLEOTIDE SEQUENCE [LARGE SCALE GENOMIC DNA]</scope>
    <source>
        <strain evidence="2 3">NL-1724</strain>
    </source>
</reference>
<evidence type="ECO:0000256" key="1">
    <source>
        <dbReference type="SAM" id="MobiDB-lite"/>
    </source>
</evidence>
<evidence type="ECO:0000313" key="3">
    <source>
        <dbReference type="Proteomes" id="UP000320762"/>
    </source>
</evidence>
<gene>
    <name evidence="2" type="ORF">BD626DRAFT_572318</name>
</gene>
<dbReference type="EMBL" id="VDMD01000025">
    <property type="protein sequence ID" value="TRM59921.1"/>
    <property type="molecule type" value="Genomic_DNA"/>
</dbReference>
<comment type="caution">
    <text evidence="2">The sequence shown here is derived from an EMBL/GenBank/DDBJ whole genome shotgun (WGS) entry which is preliminary data.</text>
</comment>
<feature type="region of interest" description="Disordered" evidence="1">
    <location>
        <begin position="1"/>
        <end position="26"/>
    </location>
</feature>